<name>A0ABY4C4C4_9BACT</name>
<proteinExistence type="predicted"/>
<dbReference type="PRINTS" id="PR00633">
    <property type="entry name" value="RCCNDNSATION"/>
</dbReference>
<dbReference type="PANTHER" id="PTHR45982:SF1">
    <property type="entry name" value="REGULATOR OF CHROMOSOME CONDENSATION"/>
    <property type="match status" value="1"/>
</dbReference>
<dbReference type="PROSITE" id="PS50012">
    <property type="entry name" value="RCC1_3"/>
    <property type="match status" value="9"/>
</dbReference>
<keyword evidence="1" id="KW-1133">Transmembrane helix</keyword>
<dbReference type="InterPro" id="IPR000408">
    <property type="entry name" value="Reg_chr_condens"/>
</dbReference>
<gene>
    <name evidence="2" type="ORF">MNR06_08890</name>
</gene>
<organism evidence="2 3">
    <name type="scientific">Bdellovibrio reynosensis</name>
    <dbReference type="NCBI Taxonomy" id="2835041"/>
    <lineage>
        <taxon>Bacteria</taxon>
        <taxon>Pseudomonadati</taxon>
        <taxon>Bdellovibrionota</taxon>
        <taxon>Bdellovibrionia</taxon>
        <taxon>Bdellovibrionales</taxon>
        <taxon>Pseudobdellovibrionaceae</taxon>
        <taxon>Bdellovibrio</taxon>
    </lineage>
</organism>
<dbReference type="Gene3D" id="2.130.10.30">
    <property type="entry name" value="Regulator of chromosome condensation 1/beta-lactamase-inhibitor protein II"/>
    <property type="match status" value="5"/>
</dbReference>
<keyword evidence="1" id="KW-0812">Transmembrane</keyword>
<protein>
    <submittedName>
        <fullName evidence="2">Uncharacterized protein</fullName>
    </submittedName>
</protein>
<evidence type="ECO:0000313" key="3">
    <source>
        <dbReference type="Proteomes" id="UP000830116"/>
    </source>
</evidence>
<feature type="transmembrane region" description="Helical" evidence="1">
    <location>
        <begin position="12"/>
        <end position="31"/>
    </location>
</feature>
<dbReference type="RefSeq" id="WP_243535112.1">
    <property type="nucleotide sequence ID" value="NZ_CP093442.1"/>
</dbReference>
<evidence type="ECO:0000313" key="2">
    <source>
        <dbReference type="EMBL" id="UOE99810.1"/>
    </source>
</evidence>
<dbReference type="InterPro" id="IPR009091">
    <property type="entry name" value="RCC1/BLIP-II"/>
</dbReference>
<dbReference type="Proteomes" id="UP000830116">
    <property type="component" value="Chromosome"/>
</dbReference>
<dbReference type="Pfam" id="PF00415">
    <property type="entry name" value="RCC1"/>
    <property type="match status" value="8"/>
</dbReference>
<dbReference type="EMBL" id="CP093442">
    <property type="protein sequence ID" value="UOE99810.1"/>
    <property type="molecule type" value="Genomic_DNA"/>
</dbReference>
<dbReference type="SUPFAM" id="SSF50985">
    <property type="entry name" value="RCC1/BLIP-II"/>
    <property type="match status" value="3"/>
</dbReference>
<sequence length="937" mass="97855">MTGTYLHILKSVFLLLTLHLLAGCTLDIAIFKKDLEQPSLLSPVTIDLSNKVSDFPTSVPESYPYYGEMDLSGIPSGATLSLADNTCTGLSIAQDGMLSGDIDLLDGANCEYKIQATYGSVTALSPVVSLTIGPSLTMTFAQADYVLKSSATAQTATLNLSAAAPFDTYVKYSSYSSSSNPIPLEDLNAEGRIFIPAGATSVNVALKIPTGTTLSSKDLQVLQLNNGMSLLKAALNFSIVPGNPAIAKSYDVVQAGAKHVCAISSGKLYCWGNNDYGQLGLGHSDPQTSPTRVGTSTTWQSLALGGEHTCGINAGELFCWGRDSSQALGNGPGNTPSTVPQKVGSSNTWQSISAGMFFTCGINAGEMYCWGDSQFYQLGLGNNLPQNVPTKVGASTTWTSIGVGSSHSCGIDAGKLFCWGRDNRGQQGNGAPTANVQTPAQIGASTTWEEVKGGGDHTCGINAGQLYCWGDDMYAQQGNGAGDVSTTTPQLIDAGTDWEKLTSRQSYSCAISNGELHCWGTIYFGDEVESVTQVGTSAQWSAITTGDYFACGLDAGKMYCWTTDDDTGRRDLGLYSPEEIGRVNTPHQASDATGWTHVTGALGFACGIKNGELYCWGENVDGQLGINDPALVKKYVPQRVGNGSTWTDVAGGVFASCGIKSGGLYCWGDDQNGELGNGAGSTAKVLVPERIGASTQWQEIAAGPVSFCGIDGGKLFCWGNNVDTPQQVGTSTTWQSLGMGAGHNCGIDGGKLFCWGMGGDGQLGDGLGQDSATPVQVGTSTTWTAIAAGYMHTCGINSGKLFCWGQDTVGAVGNGAGSGNVLTPQQIGISTSWQSLGITVFSEHSCAVNGGKLFCWGYNYSGQVGDGTYIDSESPVQIGSSDKWTKLGEGDSHTCGINEGRLHCWGDNWYGQIAVPNPPSLTGVDYSSPILVGTVKE</sequence>
<reference evidence="2" key="1">
    <citation type="submission" date="2022-03" db="EMBL/GenBank/DDBJ databases">
        <title>Genome Identification and Characterization of new species Bdellovibrio reynosense LBG001 sp. nov. from a Mexico soil sample.</title>
        <authorList>
            <person name="Camilli A."/>
            <person name="Ajao Y."/>
            <person name="Guo X."/>
        </authorList>
    </citation>
    <scope>NUCLEOTIDE SEQUENCE</scope>
    <source>
        <strain evidence="2">LBG001</strain>
    </source>
</reference>
<dbReference type="InterPro" id="IPR051553">
    <property type="entry name" value="Ran_GTPase-activating"/>
</dbReference>
<keyword evidence="3" id="KW-1185">Reference proteome</keyword>
<accession>A0ABY4C4C4</accession>
<keyword evidence="1" id="KW-0472">Membrane</keyword>
<evidence type="ECO:0000256" key="1">
    <source>
        <dbReference type="SAM" id="Phobius"/>
    </source>
</evidence>
<dbReference type="PANTHER" id="PTHR45982">
    <property type="entry name" value="REGULATOR OF CHROMOSOME CONDENSATION"/>
    <property type="match status" value="1"/>
</dbReference>